<evidence type="ECO:0000256" key="1">
    <source>
        <dbReference type="ARBA" id="ARBA00022679"/>
    </source>
</evidence>
<dbReference type="EMBL" id="JADGII010000007">
    <property type="protein sequence ID" value="MBF0636661.1"/>
    <property type="molecule type" value="Genomic_DNA"/>
</dbReference>
<dbReference type="SUPFAM" id="SSF53756">
    <property type="entry name" value="UDP-Glycosyltransferase/glycogen phosphorylase"/>
    <property type="match status" value="1"/>
</dbReference>
<evidence type="ECO:0000313" key="5">
    <source>
        <dbReference type="Proteomes" id="UP000619838"/>
    </source>
</evidence>
<reference evidence="4 5" key="1">
    <citation type="journal article" date="2020" name="Microorganisms">
        <title>Simultaneous Genome Sequencing of Prosthecochloris ethylica and Desulfuromonas acetoxidans within a Syntrophic Mixture Reveals Unique Pili and Protein Interactions.</title>
        <authorList>
            <person name="Kyndt J.A."/>
            <person name="Van Beeumen J.J."/>
            <person name="Meyer T.E."/>
        </authorList>
    </citation>
    <scope>NUCLEOTIDE SEQUENCE [LARGE SCALE GENOMIC DNA]</scope>
    <source>
        <strain evidence="4 5">N3</strain>
    </source>
</reference>
<dbReference type="PANTHER" id="PTHR46401:SF2">
    <property type="entry name" value="GLYCOSYLTRANSFERASE WBBK-RELATED"/>
    <property type="match status" value="1"/>
</dbReference>
<dbReference type="InterPro" id="IPR001296">
    <property type="entry name" value="Glyco_trans_1"/>
</dbReference>
<dbReference type="InterPro" id="IPR028098">
    <property type="entry name" value="Glyco_trans_4-like_N"/>
</dbReference>
<organism evidence="4 5">
    <name type="scientific">Prosthecochloris ethylica</name>
    <dbReference type="NCBI Taxonomy" id="2743976"/>
    <lineage>
        <taxon>Bacteria</taxon>
        <taxon>Pseudomonadati</taxon>
        <taxon>Chlorobiota</taxon>
        <taxon>Chlorobiia</taxon>
        <taxon>Chlorobiales</taxon>
        <taxon>Chlorobiaceae</taxon>
        <taxon>Prosthecochloris</taxon>
    </lineage>
</organism>
<dbReference type="PANTHER" id="PTHR46401">
    <property type="entry name" value="GLYCOSYLTRANSFERASE WBBK-RELATED"/>
    <property type="match status" value="1"/>
</dbReference>
<dbReference type="Gene3D" id="3.40.50.2000">
    <property type="entry name" value="Glycogen Phosphorylase B"/>
    <property type="match status" value="2"/>
</dbReference>
<sequence length="384" mass="42805">MMHIGIEGQRIFRHNKHGMDFVALELIRAIDATGTGDRLTVFASPGEDSGCLQGSETLTIRQVNGGFYPAWEQISLPGAVRHAGCDLLHCTSNTAPLWSPVPLVITIHDVIYLEQQLAGQSNPNLYQKLGNRYRKAVVPAVARLARHVITVSTYEKGRLLDALDLPEERVSVVYNGVGSHFHPSKQPAELERIRREYRLPEAFMLFLGNTDPKKNLSNVLKAYSIYVRSAARPLPILILDYDADLFESINARLNLRIPREQVLLPGYIPNSRLPALYEMSSLFLYPSLRESFGIPVLEAMACGTPVVTSTVTSMPEVAGDAAILVDPSRPEEIAEGITRALENSHLREELRRKGFIRAAGFTWKRAAQQVLDIYHMCLETASHQ</sequence>
<dbReference type="CDD" id="cd03809">
    <property type="entry name" value="GT4_MtfB-like"/>
    <property type="match status" value="1"/>
</dbReference>
<name>A0ABR9XRK4_9CHLB</name>
<dbReference type="RefSeq" id="WP_175187417.1">
    <property type="nucleotide sequence ID" value="NZ_JABVZQ010000008.1"/>
</dbReference>
<dbReference type="Pfam" id="PF00534">
    <property type="entry name" value="Glycos_transf_1"/>
    <property type="match status" value="1"/>
</dbReference>
<gene>
    <name evidence="4" type="ORF">INT08_05655</name>
</gene>
<dbReference type="Proteomes" id="UP000619838">
    <property type="component" value="Unassembled WGS sequence"/>
</dbReference>
<protein>
    <submittedName>
        <fullName evidence="4">Glycosyltransferase family 4 protein</fullName>
    </submittedName>
</protein>
<evidence type="ECO:0000259" key="2">
    <source>
        <dbReference type="Pfam" id="PF00534"/>
    </source>
</evidence>
<evidence type="ECO:0000259" key="3">
    <source>
        <dbReference type="Pfam" id="PF13439"/>
    </source>
</evidence>
<keyword evidence="1" id="KW-0808">Transferase</keyword>
<proteinExistence type="predicted"/>
<evidence type="ECO:0000313" key="4">
    <source>
        <dbReference type="EMBL" id="MBF0636661.1"/>
    </source>
</evidence>
<feature type="domain" description="Glycosyl transferase family 1" evidence="2">
    <location>
        <begin position="198"/>
        <end position="354"/>
    </location>
</feature>
<comment type="caution">
    <text evidence="4">The sequence shown here is derived from an EMBL/GenBank/DDBJ whole genome shotgun (WGS) entry which is preliminary data.</text>
</comment>
<feature type="domain" description="Glycosyltransferase subfamily 4-like N-terminal" evidence="3">
    <location>
        <begin position="18"/>
        <end position="177"/>
    </location>
</feature>
<accession>A0ABR9XRK4</accession>
<dbReference type="Pfam" id="PF13439">
    <property type="entry name" value="Glyco_transf_4"/>
    <property type="match status" value="1"/>
</dbReference>
<keyword evidence="5" id="KW-1185">Reference proteome</keyword>